<dbReference type="SUPFAM" id="SSF52540">
    <property type="entry name" value="P-loop containing nucleoside triphosphate hydrolases"/>
    <property type="match status" value="2"/>
</dbReference>
<dbReference type="GO" id="GO:0003677">
    <property type="term" value="F:DNA binding"/>
    <property type="evidence" value="ECO:0007669"/>
    <property type="project" value="UniProtKB-KW"/>
</dbReference>
<evidence type="ECO:0000256" key="8">
    <source>
        <dbReference type="ARBA" id="ARBA00049819"/>
    </source>
</evidence>
<evidence type="ECO:0000259" key="11">
    <source>
        <dbReference type="PROSITE" id="PS51194"/>
    </source>
</evidence>
<evidence type="ECO:0000313" key="13">
    <source>
        <dbReference type="Proteomes" id="UP000271708"/>
    </source>
</evidence>
<organism evidence="12 13">
    <name type="scientific">Janibacter melonis</name>
    <dbReference type="NCBI Taxonomy" id="262209"/>
    <lineage>
        <taxon>Bacteria</taxon>
        <taxon>Bacillati</taxon>
        <taxon>Actinomycetota</taxon>
        <taxon>Actinomycetes</taxon>
        <taxon>Micrococcales</taxon>
        <taxon>Intrasporangiaceae</taxon>
        <taxon>Janibacter</taxon>
    </lineage>
</organism>
<accession>A0A5P8FMK9</accession>
<reference evidence="12 13" key="1">
    <citation type="submission" date="2019-09" db="EMBL/GenBank/DDBJ databases">
        <title>Complete Genome Sequence of Janibacter melonis M714 with both human health impact and industrial applications.</title>
        <authorList>
            <person name="Jin M."/>
            <person name="Zhao Q.R."/>
        </authorList>
    </citation>
    <scope>NUCLEOTIDE SEQUENCE [LARGE SCALE GENOMIC DNA]</scope>
    <source>
        <strain evidence="12 13">M714</strain>
    </source>
</reference>
<evidence type="ECO:0000256" key="3">
    <source>
        <dbReference type="ARBA" id="ARBA00022801"/>
    </source>
</evidence>
<dbReference type="GO" id="GO:0005524">
    <property type="term" value="F:ATP binding"/>
    <property type="evidence" value="ECO:0007669"/>
    <property type="project" value="UniProtKB-KW"/>
</dbReference>
<dbReference type="Pfam" id="PF00271">
    <property type="entry name" value="Helicase_C"/>
    <property type="match status" value="1"/>
</dbReference>
<proteinExistence type="predicted"/>
<protein>
    <recommendedName>
        <fullName evidence="8">Probable DNA 3'-5' helicase RecG</fullName>
    </recommendedName>
</protein>
<dbReference type="Pfam" id="PF00270">
    <property type="entry name" value="DEAD"/>
    <property type="match status" value="1"/>
</dbReference>
<dbReference type="InterPro" id="IPR045562">
    <property type="entry name" value="RecG_dom3_C"/>
</dbReference>
<keyword evidence="2" id="KW-0227">DNA damage</keyword>
<evidence type="ECO:0000256" key="1">
    <source>
        <dbReference type="ARBA" id="ARBA00022741"/>
    </source>
</evidence>
<evidence type="ECO:0000256" key="5">
    <source>
        <dbReference type="ARBA" id="ARBA00022840"/>
    </source>
</evidence>
<evidence type="ECO:0000313" key="12">
    <source>
        <dbReference type="EMBL" id="QFQ30568.2"/>
    </source>
</evidence>
<dbReference type="SMART" id="SM00487">
    <property type="entry name" value="DEXDc"/>
    <property type="match status" value="1"/>
</dbReference>
<dbReference type="AlphaFoldDB" id="A0A5P8FMK9"/>
<gene>
    <name evidence="12" type="ORF">EEW87_010075</name>
</gene>
<dbReference type="Gene3D" id="2.40.50.140">
    <property type="entry name" value="Nucleic acid-binding proteins"/>
    <property type="match status" value="1"/>
</dbReference>
<keyword evidence="5" id="KW-0067">ATP-binding</keyword>
<feature type="region of interest" description="Disordered" evidence="9">
    <location>
        <begin position="510"/>
        <end position="532"/>
    </location>
</feature>
<dbReference type="GO" id="GO:0003678">
    <property type="term" value="F:DNA helicase activity"/>
    <property type="evidence" value="ECO:0007669"/>
    <property type="project" value="TreeGrafter"/>
</dbReference>
<evidence type="ECO:0000256" key="4">
    <source>
        <dbReference type="ARBA" id="ARBA00022806"/>
    </source>
</evidence>
<keyword evidence="4 12" id="KW-0347">Helicase</keyword>
<dbReference type="GO" id="GO:0006281">
    <property type="term" value="P:DNA repair"/>
    <property type="evidence" value="ECO:0007669"/>
    <property type="project" value="UniProtKB-KW"/>
</dbReference>
<dbReference type="PROSITE" id="PS51192">
    <property type="entry name" value="HELICASE_ATP_BIND_1"/>
    <property type="match status" value="1"/>
</dbReference>
<dbReference type="EMBL" id="CP044548">
    <property type="protein sequence ID" value="QFQ30568.2"/>
    <property type="molecule type" value="Genomic_DNA"/>
</dbReference>
<dbReference type="Pfam" id="PF17191">
    <property type="entry name" value="RecG_wedge"/>
    <property type="match status" value="1"/>
</dbReference>
<dbReference type="PROSITE" id="PS51194">
    <property type="entry name" value="HELICASE_CTER"/>
    <property type="match status" value="1"/>
</dbReference>
<dbReference type="CDD" id="cd17992">
    <property type="entry name" value="DEXHc_RecG"/>
    <property type="match status" value="1"/>
</dbReference>
<dbReference type="KEGG" id="jme:EEW87_010075"/>
<evidence type="ECO:0000256" key="2">
    <source>
        <dbReference type="ARBA" id="ARBA00022763"/>
    </source>
</evidence>
<dbReference type="InterPro" id="IPR014001">
    <property type="entry name" value="Helicase_ATP-bd"/>
</dbReference>
<feature type="domain" description="Helicase ATP-binding" evidence="10">
    <location>
        <begin position="275"/>
        <end position="448"/>
    </location>
</feature>
<dbReference type="CDD" id="cd04488">
    <property type="entry name" value="RecG_wedge_OBF"/>
    <property type="match status" value="1"/>
</dbReference>
<dbReference type="GO" id="GO:0016787">
    <property type="term" value="F:hydrolase activity"/>
    <property type="evidence" value="ECO:0007669"/>
    <property type="project" value="UniProtKB-KW"/>
</dbReference>
<dbReference type="InterPro" id="IPR001650">
    <property type="entry name" value="Helicase_C-like"/>
</dbReference>
<dbReference type="SMART" id="SM00490">
    <property type="entry name" value="HELICc"/>
    <property type="match status" value="1"/>
</dbReference>
<dbReference type="InterPro" id="IPR027417">
    <property type="entry name" value="P-loop_NTPase"/>
</dbReference>
<dbReference type="GeneID" id="59161512"/>
<dbReference type="Gene3D" id="3.40.50.300">
    <property type="entry name" value="P-loop containing nucleotide triphosphate hydrolases"/>
    <property type="match status" value="2"/>
</dbReference>
<keyword evidence="6" id="KW-0238">DNA-binding</keyword>
<evidence type="ECO:0000256" key="7">
    <source>
        <dbReference type="ARBA" id="ARBA00023204"/>
    </source>
</evidence>
<sequence>MTTEDTRLKGLVGSAASKLEKHRGIVTVGDLLDFAPRRYRTTVADLGAPAVGDYLVAVATVESATTRTMKSRRGKMLEAVITDGRSRMDVTFFSAYGHEKELQVGRTLLFAGRVGEYRGRRQLAHPAYSSIEALHALGDLAVDEGGLIPIYRHVPGVQSWGVSAAVRVVLQHLDEVVDAVPDEVRERRDLLGRLEALTALHAPHTLDDVERARHRLRFEEAFVLQCLLGMRRAERAAEVTRARRPDGRLLATFDERLPFELTAGQREVGEAVLADLAADTPMHRLLQGEVGSGKTVVALRAMLAAVDSGGQAALLAPTEVLAVQHERTIRGMLGDLAEAGMLGGAEDATRVQLLTGSMSTQARREALIHIATGAAGIVVGTHALLEDVVTFDDLALVVVDEQHRFGVEQRDALRAKGEHPPHLLVMTATPIPRTVAMTVFGDMATSTLRELPRGRQPVTTHVVPAGNPRWVQRVWERIAEEVAAGRQAFVVCPRIGGDDDVEEGVDLLSEGPVADDEADGERVPDDDAPRPLADVSGTLELLAQVPALAGVSTAALHGRMRPEEKDAVMSAYAAGEIDVLVATTVIEVGVDVPNASTMVVLDADRFGISQLHQLRGRIGRGGHPGVCLLVTGSDAESAQERLQALASTSDGFELARVDLAQRREGDVLGTAQSGVRSQLRHLSLLRDEDLIEAAREDVEVVLAADPDLSAHPELAAAVARWADEERTAYLEKS</sequence>
<feature type="compositionally biased region" description="Basic and acidic residues" evidence="9">
    <location>
        <begin position="520"/>
        <end position="529"/>
    </location>
</feature>
<dbReference type="Pfam" id="PF19833">
    <property type="entry name" value="RecG_dom3_C"/>
    <property type="match status" value="1"/>
</dbReference>
<dbReference type="SUPFAM" id="SSF50249">
    <property type="entry name" value="Nucleic acid-binding proteins"/>
    <property type="match status" value="1"/>
</dbReference>
<evidence type="ECO:0000259" key="10">
    <source>
        <dbReference type="PROSITE" id="PS51192"/>
    </source>
</evidence>
<dbReference type="RefSeq" id="WP_123093291.1">
    <property type="nucleotide sequence ID" value="NZ_CP044548.2"/>
</dbReference>
<name>A0A5P8FMK9_9MICO</name>
<dbReference type="InterPro" id="IPR012340">
    <property type="entry name" value="NA-bd_OB-fold"/>
</dbReference>
<dbReference type="InterPro" id="IPR047112">
    <property type="entry name" value="RecG/Mfd"/>
</dbReference>
<dbReference type="Proteomes" id="UP000271708">
    <property type="component" value="Chromosome"/>
</dbReference>
<dbReference type="PANTHER" id="PTHR47964:SF1">
    <property type="entry name" value="ATP-DEPENDENT DNA HELICASE HOMOLOG RECG, CHLOROPLASTIC"/>
    <property type="match status" value="1"/>
</dbReference>
<dbReference type="PANTHER" id="PTHR47964">
    <property type="entry name" value="ATP-DEPENDENT DNA HELICASE HOMOLOG RECG, CHLOROPLASTIC"/>
    <property type="match status" value="1"/>
</dbReference>
<keyword evidence="1" id="KW-0547">Nucleotide-binding</keyword>
<keyword evidence="3" id="KW-0378">Hydrolase</keyword>
<evidence type="ECO:0000256" key="9">
    <source>
        <dbReference type="SAM" id="MobiDB-lite"/>
    </source>
</evidence>
<keyword evidence="7" id="KW-0234">DNA repair</keyword>
<dbReference type="InterPro" id="IPR011545">
    <property type="entry name" value="DEAD/DEAH_box_helicase_dom"/>
</dbReference>
<evidence type="ECO:0000256" key="6">
    <source>
        <dbReference type="ARBA" id="ARBA00023125"/>
    </source>
</evidence>
<dbReference type="InterPro" id="IPR033454">
    <property type="entry name" value="RecG_wedge"/>
</dbReference>
<feature type="domain" description="Helicase C-terminal" evidence="11">
    <location>
        <begin position="500"/>
        <end position="660"/>
    </location>
</feature>